<dbReference type="PANTHER" id="PTHR48083">
    <property type="entry name" value="MEDIUM-CHAIN SPECIFIC ACYL-COA DEHYDROGENASE, MITOCHONDRIAL-RELATED"/>
    <property type="match status" value="1"/>
</dbReference>
<dbReference type="GO" id="GO:0005739">
    <property type="term" value="C:mitochondrion"/>
    <property type="evidence" value="ECO:0007669"/>
    <property type="project" value="TreeGrafter"/>
</dbReference>
<dbReference type="InterPro" id="IPR006091">
    <property type="entry name" value="Acyl-CoA_Oxase/DH_mid-dom"/>
</dbReference>
<feature type="domain" description="Acyl-CoA dehydrogenase/oxidase C-terminal" evidence="8">
    <location>
        <begin position="452"/>
        <end position="495"/>
    </location>
</feature>
<dbReference type="InterPro" id="IPR046373">
    <property type="entry name" value="Acyl-CoA_Oxase/DH_mid-dom_sf"/>
</dbReference>
<dbReference type="PANTHER" id="PTHR48083:SF2">
    <property type="entry name" value="MEDIUM-CHAIN SPECIFIC ACYL-COA DEHYDROGENASE, MITOCHONDRIAL"/>
    <property type="match status" value="1"/>
</dbReference>
<dbReference type="GO" id="GO:0070991">
    <property type="term" value="F:medium-chain fatty acyl-CoA dehydrogenase activity"/>
    <property type="evidence" value="ECO:0007669"/>
    <property type="project" value="TreeGrafter"/>
</dbReference>
<dbReference type="InterPro" id="IPR036250">
    <property type="entry name" value="AcylCo_DH-like_C"/>
</dbReference>
<dbReference type="FunFam" id="1.20.140.10:FF:000011">
    <property type="entry name" value="Medium-chain specific acyl-CoA dehydrogenase, mitochondrial"/>
    <property type="match status" value="1"/>
</dbReference>
<dbReference type="EMBL" id="OC318399">
    <property type="protein sequence ID" value="CAD7401816.1"/>
    <property type="molecule type" value="Genomic_DNA"/>
</dbReference>
<name>A0A7R9CSP3_TIMCR</name>
<dbReference type="GO" id="GO:0050660">
    <property type="term" value="F:flavin adenine dinucleotide binding"/>
    <property type="evidence" value="ECO:0007669"/>
    <property type="project" value="InterPro"/>
</dbReference>
<dbReference type="AlphaFoldDB" id="A0A7R9CSP3"/>
<dbReference type="GO" id="GO:0051793">
    <property type="term" value="P:medium-chain fatty acid catabolic process"/>
    <property type="evidence" value="ECO:0007669"/>
    <property type="project" value="TreeGrafter"/>
</dbReference>
<dbReference type="InterPro" id="IPR037069">
    <property type="entry name" value="AcylCoA_DH/ox_N_sf"/>
</dbReference>
<dbReference type="PROSITE" id="PS00072">
    <property type="entry name" value="ACYL_COA_DH_1"/>
    <property type="match status" value="1"/>
</dbReference>
<dbReference type="SUPFAM" id="SSF47203">
    <property type="entry name" value="Acyl-CoA dehydrogenase C-terminal domain-like"/>
    <property type="match status" value="1"/>
</dbReference>
<dbReference type="Gene3D" id="2.40.110.10">
    <property type="entry name" value="Butyryl-CoA Dehydrogenase, subunit A, domain 2"/>
    <property type="match status" value="1"/>
</dbReference>
<protein>
    <recommendedName>
        <fullName evidence="3">Medium-chain specific acyl-CoA dehydrogenase, mitochondrial</fullName>
    </recommendedName>
</protein>
<evidence type="ECO:0000259" key="9">
    <source>
        <dbReference type="Pfam" id="PF02770"/>
    </source>
</evidence>
<evidence type="ECO:0000313" key="11">
    <source>
        <dbReference type="EMBL" id="CAD7401816.1"/>
    </source>
</evidence>
<evidence type="ECO:0000259" key="10">
    <source>
        <dbReference type="Pfam" id="PF02771"/>
    </source>
</evidence>
<evidence type="ECO:0000256" key="2">
    <source>
        <dbReference type="ARBA" id="ARBA00009347"/>
    </source>
</evidence>
<dbReference type="InterPro" id="IPR009075">
    <property type="entry name" value="AcylCo_DH/oxidase_C"/>
</dbReference>
<dbReference type="Gene3D" id="1.20.140.10">
    <property type="entry name" value="Butyryl-CoA Dehydrogenase, subunit A, domain 3"/>
    <property type="match status" value="1"/>
</dbReference>
<comment type="similarity">
    <text evidence="2 7">Belongs to the acyl-CoA dehydrogenase family.</text>
</comment>
<accession>A0A7R9CSP3</accession>
<feature type="domain" description="Acyl-CoA dehydrogenase/oxidase N-terminal" evidence="10">
    <location>
        <begin position="43"/>
        <end position="95"/>
    </location>
</feature>
<dbReference type="PROSITE" id="PS00073">
    <property type="entry name" value="ACYL_COA_DH_2"/>
    <property type="match status" value="1"/>
</dbReference>
<gene>
    <name evidence="11" type="ORF">TCEB3V08_LOCUS6193</name>
</gene>
<dbReference type="Pfam" id="PF00441">
    <property type="entry name" value="Acyl-CoA_dh_1"/>
    <property type="match status" value="2"/>
</dbReference>
<comment type="cofactor">
    <cofactor evidence="1 7">
        <name>FAD</name>
        <dbReference type="ChEBI" id="CHEBI:57692"/>
    </cofactor>
</comment>
<dbReference type="Pfam" id="PF02771">
    <property type="entry name" value="Acyl-CoA_dh_N"/>
    <property type="match status" value="2"/>
</dbReference>
<feature type="domain" description="Acyl-CoA dehydrogenase/oxidase C-terminal" evidence="8">
    <location>
        <begin position="332"/>
        <end position="440"/>
    </location>
</feature>
<evidence type="ECO:0000256" key="5">
    <source>
        <dbReference type="ARBA" id="ARBA00022827"/>
    </source>
</evidence>
<evidence type="ECO:0000256" key="4">
    <source>
        <dbReference type="ARBA" id="ARBA00022630"/>
    </source>
</evidence>
<keyword evidence="5 7" id="KW-0274">FAD</keyword>
<evidence type="ECO:0000259" key="8">
    <source>
        <dbReference type="Pfam" id="PF00441"/>
    </source>
</evidence>
<dbReference type="InterPro" id="IPR006089">
    <property type="entry name" value="Acyl-CoA_DH_CS"/>
</dbReference>
<sequence length="502" mass="54766">MTSLSQFVRNAVRPGVRALSAVPKPAAAKSDSKHPNGYSFELNETQLEFRDIARKFVQEEVIPKAAEYDKTMEYPWDIVKKAWSLGLMNGHIPEHCVPLNVPLPMMTTYVSCYVTGGLGLSIFDGCLIGEELAYGCTGGLNLSVFDGCLIAEEVAYGCSGIMTALEGSGLAQAPVILAGNKEQQKKYLGRLLEEPLVAAYCVTEPGAGSDVNGVRMRAEKKGDEYILNGQKMWITNGGVANWYFVLARTNPDPKAPANKAFTGFIVERDTPGLTPAFWSPSSGEIGGDTWRFWLIMFMLPQEINMGQRCSDTRGITFEDVRVPKENVLLQEGEGFKIAMGAFDKTRPPVASGATGLAQRCLDEATKYALERKTFGVPIASHQAVAFMLADMAIGIETARLAWMRAAWEVDQGRKNTYYASIAKAHAGDVANKCAADAVQVSLCRAVSGIMSWSQIFGGNGFNSEYPVEKLMRDAKIYQIYEGTAQIQRLIVSRAIVDKALGK</sequence>
<feature type="domain" description="Acyl-CoA oxidase/dehydrogenase middle" evidence="9">
    <location>
        <begin position="199"/>
        <end position="283"/>
    </location>
</feature>
<dbReference type="SUPFAM" id="SSF56645">
    <property type="entry name" value="Acyl-CoA dehydrogenase NM domain-like"/>
    <property type="match status" value="2"/>
</dbReference>
<evidence type="ECO:0000256" key="1">
    <source>
        <dbReference type="ARBA" id="ARBA00001974"/>
    </source>
</evidence>
<evidence type="ECO:0000256" key="3">
    <source>
        <dbReference type="ARBA" id="ARBA00019125"/>
    </source>
</evidence>
<keyword evidence="4 7" id="KW-0285">Flavoprotein</keyword>
<dbReference type="InterPro" id="IPR013786">
    <property type="entry name" value="AcylCoA_DH/ox_N"/>
</dbReference>
<proteinExistence type="inferred from homology"/>
<dbReference type="Pfam" id="PF02770">
    <property type="entry name" value="Acyl-CoA_dh_M"/>
    <property type="match status" value="1"/>
</dbReference>
<dbReference type="Gene3D" id="1.10.540.10">
    <property type="entry name" value="Acyl-CoA dehydrogenase/oxidase, N-terminal domain"/>
    <property type="match status" value="2"/>
</dbReference>
<evidence type="ECO:0000256" key="6">
    <source>
        <dbReference type="ARBA" id="ARBA00023002"/>
    </source>
</evidence>
<dbReference type="InterPro" id="IPR050741">
    <property type="entry name" value="Acyl-CoA_dehydrogenase"/>
</dbReference>
<reference evidence="11" key="1">
    <citation type="submission" date="2020-11" db="EMBL/GenBank/DDBJ databases">
        <authorList>
            <person name="Tran Van P."/>
        </authorList>
    </citation>
    <scope>NUCLEOTIDE SEQUENCE</scope>
</reference>
<evidence type="ECO:0000256" key="7">
    <source>
        <dbReference type="RuleBase" id="RU362125"/>
    </source>
</evidence>
<keyword evidence="6 7" id="KW-0560">Oxidoreductase</keyword>
<dbReference type="InterPro" id="IPR009100">
    <property type="entry name" value="AcylCoA_DH/oxidase_NM_dom_sf"/>
</dbReference>
<organism evidence="11">
    <name type="scientific">Timema cristinae</name>
    <name type="common">Walking stick</name>
    <dbReference type="NCBI Taxonomy" id="61476"/>
    <lineage>
        <taxon>Eukaryota</taxon>
        <taxon>Metazoa</taxon>
        <taxon>Ecdysozoa</taxon>
        <taxon>Arthropoda</taxon>
        <taxon>Hexapoda</taxon>
        <taxon>Insecta</taxon>
        <taxon>Pterygota</taxon>
        <taxon>Neoptera</taxon>
        <taxon>Polyneoptera</taxon>
        <taxon>Phasmatodea</taxon>
        <taxon>Timematodea</taxon>
        <taxon>Timematoidea</taxon>
        <taxon>Timematidae</taxon>
        <taxon>Timema</taxon>
    </lineage>
</organism>
<feature type="domain" description="Acyl-CoA dehydrogenase/oxidase N-terminal" evidence="10">
    <location>
        <begin position="138"/>
        <end position="193"/>
    </location>
</feature>